<evidence type="ECO:0000256" key="1">
    <source>
        <dbReference type="ARBA" id="ARBA00001936"/>
    </source>
</evidence>
<dbReference type="FunFam" id="3.40.50.10380:FF:000001">
    <property type="entry name" value="NAD-dependent malic enzyme"/>
    <property type="match status" value="1"/>
</dbReference>
<dbReference type="Gene3D" id="3.40.50.720">
    <property type="entry name" value="NAD(P)-binding Rossmann-like Domain"/>
    <property type="match status" value="1"/>
</dbReference>
<feature type="binding site" evidence="9">
    <location>
        <position position="237"/>
    </location>
    <ligand>
        <name>a divalent metal cation</name>
        <dbReference type="ChEBI" id="CHEBI:60240"/>
    </ligand>
</feature>
<organism evidence="13 14">
    <name type="scientific">Mycolicibacterium elephantis</name>
    <dbReference type="NCBI Taxonomy" id="81858"/>
    <lineage>
        <taxon>Bacteria</taxon>
        <taxon>Bacillati</taxon>
        <taxon>Actinomycetota</taxon>
        <taxon>Actinomycetes</taxon>
        <taxon>Mycobacteriales</taxon>
        <taxon>Mycobacteriaceae</taxon>
        <taxon>Mycolicibacterium</taxon>
    </lineage>
</organism>
<dbReference type="SMART" id="SM00919">
    <property type="entry name" value="Malic_M"/>
    <property type="match status" value="1"/>
</dbReference>
<evidence type="ECO:0000256" key="9">
    <source>
        <dbReference type="PIRSR" id="PIRSR000106-3"/>
    </source>
</evidence>
<dbReference type="Proteomes" id="UP000192772">
    <property type="component" value="Unassembled WGS sequence"/>
</dbReference>
<evidence type="ECO:0000256" key="2">
    <source>
        <dbReference type="ARBA" id="ARBA00008785"/>
    </source>
</evidence>
<feature type="binding site" evidence="8">
    <location>
        <position position="407"/>
    </location>
    <ligand>
        <name>(S)-malate</name>
        <dbReference type="ChEBI" id="CHEBI:15589"/>
    </ligand>
</feature>
<evidence type="ECO:0000256" key="5">
    <source>
        <dbReference type="ARBA" id="ARBA00073308"/>
    </source>
</evidence>
<comment type="cofactor">
    <cofactor evidence="1">
        <name>Mn(2+)</name>
        <dbReference type="ChEBI" id="CHEBI:29035"/>
    </cofactor>
</comment>
<feature type="active site" description="Proton acceptor" evidence="7">
    <location>
        <position position="165"/>
    </location>
</feature>
<comment type="cofactor">
    <cofactor evidence="9">
        <name>Mg(2+)</name>
        <dbReference type="ChEBI" id="CHEBI:18420"/>
    </cofactor>
    <cofactor evidence="9">
        <name>Mn(2+)</name>
        <dbReference type="ChEBI" id="CHEBI:29035"/>
    </cofactor>
    <text evidence="9">Divalent metal cations. Prefers magnesium or manganese.</text>
</comment>
<dbReference type="OrthoDB" id="3314528at2"/>
<evidence type="ECO:0000256" key="3">
    <source>
        <dbReference type="ARBA" id="ARBA00022723"/>
    </source>
</evidence>
<dbReference type="InterPro" id="IPR037062">
    <property type="entry name" value="Malic_N_dom_sf"/>
</dbReference>
<keyword evidence="3 9" id="KW-0479">Metal-binding</keyword>
<dbReference type="RefSeq" id="WP_083042316.1">
    <property type="nucleotide sequence ID" value="NZ_MVHP01000002.1"/>
</dbReference>
<dbReference type="SMART" id="SM01274">
    <property type="entry name" value="malic"/>
    <property type="match status" value="1"/>
</dbReference>
<feature type="binding site" evidence="9">
    <location>
        <position position="236"/>
    </location>
    <ligand>
        <name>a divalent metal cation</name>
        <dbReference type="ChEBI" id="CHEBI:60240"/>
    </ligand>
</feature>
<dbReference type="GO" id="GO:0051287">
    <property type="term" value="F:NAD binding"/>
    <property type="evidence" value="ECO:0007669"/>
    <property type="project" value="InterPro"/>
</dbReference>
<evidence type="ECO:0000313" key="14">
    <source>
        <dbReference type="Proteomes" id="UP000192772"/>
    </source>
</evidence>
<dbReference type="PANTHER" id="PTHR23406:SF34">
    <property type="entry name" value="NAD-DEPENDENT MALIC ENZYME, MITOCHONDRIAL"/>
    <property type="match status" value="1"/>
</dbReference>
<feature type="binding site" evidence="9">
    <location>
        <position position="260"/>
    </location>
    <ligand>
        <name>a divalent metal cation</name>
        <dbReference type="ChEBI" id="CHEBI:60240"/>
    </ligand>
</feature>
<keyword evidence="4" id="KW-0520">NAD</keyword>
<feature type="binding site" evidence="8">
    <location>
        <position position="451"/>
    </location>
    <ligand>
        <name>(S)-malate</name>
        <dbReference type="ChEBI" id="CHEBI:15589"/>
    </ligand>
</feature>
<feature type="domain" description="Malic enzyme N-terminal" evidence="12">
    <location>
        <begin position="71"/>
        <end position="251"/>
    </location>
</feature>
<dbReference type="Gene3D" id="3.40.50.10380">
    <property type="entry name" value="Malic enzyme, N-terminal domain"/>
    <property type="match status" value="1"/>
</dbReference>
<dbReference type="GO" id="GO:0004470">
    <property type="term" value="F:malic enzyme activity"/>
    <property type="evidence" value="ECO:0007669"/>
    <property type="project" value="InterPro"/>
</dbReference>
<reference evidence="13 14" key="1">
    <citation type="submission" date="2017-02" db="EMBL/GenBank/DDBJ databases">
        <title>The new phylogeny of genus Mycobacterium.</title>
        <authorList>
            <person name="Tortoli E."/>
            <person name="Trovato A."/>
            <person name="Cirillo D.M."/>
        </authorList>
    </citation>
    <scope>NUCLEOTIDE SEQUENCE [LARGE SCALE GENOMIC DNA]</scope>
    <source>
        <strain evidence="13 14">FI-09383</strain>
    </source>
</reference>
<dbReference type="AlphaFoldDB" id="A0A1X0D8Y4"/>
<dbReference type="SUPFAM" id="SSF51735">
    <property type="entry name" value="NAD(P)-binding Rossmann-fold domains"/>
    <property type="match status" value="1"/>
</dbReference>
<protein>
    <recommendedName>
        <fullName evidence="5">Putative malate oxidoreductase [NAD]</fullName>
    </recommendedName>
    <alternativeName>
        <fullName evidence="6">Malic enzyme</fullName>
    </alternativeName>
</protein>
<dbReference type="PANTHER" id="PTHR23406">
    <property type="entry name" value="MALIC ENZYME-RELATED"/>
    <property type="match status" value="1"/>
</dbReference>
<dbReference type="EMBL" id="MVHP01000002">
    <property type="protein sequence ID" value="ORA68679.1"/>
    <property type="molecule type" value="Genomic_DNA"/>
</dbReference>
<feature type="active site" description="Proton donor" evidence="7">
    <location>
        <position position="94"/>
    </location>
</feature>
<dbReference type="Pfam" id="PF00390">
    <property type="entry name" value="malic"/>
    <property type="match status" value="1"/>
</dbReference>
<name>A0A1X0D8Y4_9MYCO</name>
<dbReference type="InterPro" id="IPR046346">
    <property type="entry name" value="Aminoacid_DH-like_N_sf"/>
</dbReference>
<gene>
    <name evidence="13" type="ORF">BST23_02265</name>
</gene>
<dbReference type="Pfam" id="PF03949">
    <property type="entry name" value="Malic_M"/>
    <property type="match status" value="1"/>
</dbReference>
<dbReference type="SUPFAM" id="SSF53223">
    <property type="entry name" value="Aminoacid dehydrogenase-like, N-terminal domain"/>
    <property type="match status" value="1"/>
</dbReference>
<evidence type="ECO:0000256" key="6">
    <source>
        <dbReference type="ARBA" id="ARBA00082317"/>
    </source>
</evidence>
<dbReference type="GO" id="GO:0006108">
    <property type="term" value="P:malate metabolic process"/>
    <property type="evidence" value="ECO:0007669"/>
    <property type="project" value="TreeGrafter"/>
</dbReference>
<evidence type="ECO:0000313" key="13">
    <source>
        <dbReference type="EMBL" id="ORA68679.1"/>
    </source>
</evidence>
<feature type="binding site" evidence="8">
    <location>
        <position position="147"/>
    </location>
    <ligand>
        <name>(S)-malate</name>
        <dbReference type="ChEBI" id="CHEBI:15589"/>
    </ligand>
</feature>
<evidence type="ECO:0000259" key="12">
    <source>
        <dbReference type="SMART" id="SM01274"/>
    </source>
</evidence>
<dbReference type="GO" id="GO:0046872">
    <property type="term" value="F:metal ion binding"/>
    <property type="evidence" value="ECO:0007669"/>
    <property type="project" value="UniProtKB-KW"/>
</dbReference>
<evidence type="ECO:0000256" key="4">
    <source>
        <dbReference type="ARBA" id="ARBA00023027"/>
    </source>
</evidence>
<comment type="similarity">
    <text evidence="2 10">Belongs to the malic enzymes family.</text>
</comment>
<sequence length="548" mass="60137">MRDKKTGHALLFDALWTKGTAFTREERREFGLLGLLPTAEKTLAQQAEHCWTEFCRRRDPIDKHIYLRALQDRNETLFYRVLREHVADMMPIVYTPTVGEACQRFSEIYQRPRGLFVSYPDRGSLREVLRNRPQRDVDVIVVTDGQRILGLGDQGIGGMGIPIGKLSLYTLIGGIDPARTLPIVLDVGTDNVELLENPQYLGWRHRRIGGDEYYGFIDDFVRTVTEELPNVLLQWEDFASAHALPILQRYRDRLLTFNDDIQGTAAVTLGALHGAAKVAGRPLSHQQVVMLGAGSAGIGVLQMVRRQMVSEGLTARQAAEQIWVVDINGLLTDDRTDLSPSQREFAQPAARVAGWDLPGPAQLADVVHHVDVGVLIGLSTAAGAFTEPIVREIAAKTERPIIFPLSNPTSRAEAHPSELDEWTGGRALIATGSPFGPLRRDGVERTVAQCNNAYIFPAMGLAVTAAQATRVTDEMMRAAAAALGDASPALADPNQPLLPAWSQVPDIAQRIAHAVAVQAVADGVVPQRSAAELSARIAQVRWTPEYRG</sequence>
<evidence type="ECO:0000259" key="11">
    <source>
        <dbReference type="SMART" id="SM00919"/>
    </source>
</evidence>
<dbReference type="STRING" id="81858.BST23_02265"/>
<dbReference type="NCBIfam" id="NF010052">
    <property type="entry name" value="PRK13529.1"/>
    <property type="match status" value="1"/>
</dbReference>
<evidence type="ECO:0000256" key="8">
    <source>
        <dbReference type="PIRSR" id="PIRSR000106-2"/>
    </source>
</evidence>
<accession>A0A1X0D8Y4</accession>
<dbReference type="InterPro" id="IPR036291">
    <property type="entry name" value="NAD(P)-bd_dom_sf"/>
</dbReference>
<dbReference type="InterPro" id="IPR001891">
    <property type="entry name" value="Malic_OxRdtase"/>
</dbReference>
<feature type="domain" description="Malic enzyme NAD-binding" evidence="11">
    <location>
        <begin position="261"/>
        <end position="520"/>
    </location>
</feature>
<evidence type="ECO:0000256" key="7">
    <source>
        <dbReference type="PIRSR" id="PIRSR000106-1"/>
    </source>
</evidence>
<dbReference type="InterPro" id="IPR012301">
    <property type="entry name" value="Malic_N_dom"/>
</dbReference>
<proteinExistence type="inferred from homology"/>
<comment type="caution">
    <text evidence="13">The sequence shown here is derived from an EMBL/GenBank/DDBJ whole genome shotgun (WGS) entry which is preliminary data.</text>
</comment>
<dbReference type="PIRSF" id="PIRSF000106">
    <property type="entry name" value="ME"/>
    <property type="match status" value="1"/>
</dbReference>
<dbReference type="InterPro" id="IPR012302">
    <property type="entry name" value="Malic_NAD-bd"/>
</dbReference>
<evidence type="ECO:0000256" key="10">
    <source>
        <dbReference type="RuleBase" id="RU003427"/>
    </source>
</evidence>
<dbReference type="GO" id="GO:0016616">
    <property type="term" value="F:oxidoreductase activity, acting on the CH-OH group of donors, NAD or NADP as acceptor"/>
    <property type="evidence" value="ECO:0007669"/>
    <property type="project" value="InterPro"/>
</dbReference>
<dbReference type="PRINTS" id="PR00072">
    <property type="entry name" value="MALOXRDTASE"/>
</dbReference>